<dbReference type="EMBL" id="KZ613471">
    <property type="protein sequence ID" value="PMD25009.1"/>
    <property type="molecule type" value="Genomic_DNA"/>
</dbReference>
<proteinExistence type="predicted"/>
<feature type="region of interest" description="Disordered" evidence="1">
    <location>
        <begin position="24"/>
        <end position="51"/>
    </location>
</feature>
<keyword evidence="2" id="KW-0472">Membrane</keyword>
<evidence type="ECO:0000313" key="3">
    <source>
        <dbReference type="EMBL" id="PMD25009.1"/>
    </source>
</evidence>
<evidence type="ECO:0000313" key="4">
    <source>
        <dbReference type="Proteomes" id="UP000235672"/>
    </source>
</evidence>
<sequence>MDLQNNGQSVSSVFNAKGDARTWRRGATKSVEEQEHMEEGNNRLNSGSFSAEGGERKDRIGWLWSNFFSSAGILVVVVGRCLFGRSRGVVERSRVEVGALGGGRWVQDVKEITPRWLQLKSRPAAIEAQGADDASPISIFAGALVRAVESGPPAPPPPPSPPFLCSGPSLSYVAHEAPALKHLTSWTRAPVTSRLDLRAKTTEIPRGGVSLALQIPDPYRYQQLHIQTSASAFAMGTILGDPTNPPELPNNFCSSSQRETQRGTDRHRQASPLCPPLHRFKGP</sequence>
<dbReference type="AlphaFoldDB" id="A0A2J6QFF7"/>
<feature type="transmembrane region" description="Helical" evidence="2">
    <location>
        <begin position="62"/>
        <end position="83"/>
    </location>
</feature>
<accession>A0A2J6QFF7</accession>
<name>A0A2J6QFF7_9HELO</name>
<feature type="region of interest" description="Disordered" evidence="1">
    <location>
        <begin position="238"/>
        <end position="283"/>
    </location>
</feature>
<evidence type="ECO:0000256" key="1">
    <source>
        <dbReference type="SAM" id="MobiDB-lite"/>
    </source>
</evidence>
<dbReference type="Proteomes" id="UP000235672">
    <property type="component" value="Unassembled WGS sequence"/>
</dbReference>
<feature type="compositionally biased region" description="Basic and acidic residues" evidence="1">
    <location>
        <begin position="30"/>
        <end position="41"/>
    </location>
</feature>
<organism evidence="3 4">
    <name type="scientific">Hyaloscypha hepaticicola</name>
    <dbReference type="NCBI Taxonomy" id="2082293"/>
    <lineage>
        <taxon>Eukaryota</taxon>
        <taxon>Fungi</taxon>
        <taxon>Dikarya</taxon>
        <taxon>Ascomycota</taxon>
        <taxon>Pezizomycotina</taxon>
        <taxon>Leotiomycetes</taxon>
        <taxon>Helotiales</taxon>
        <taxon>Hyaloscyphaceae</taxon>
        <taxon>Hyaloscypha</taxon>
    </lineage>
</organism>
<reference evidence="3 4" key="1">
    <citation type="submission" date="2016-05" db="EMBL/GenBank/DDBJ databases">
        <title>A degradative enzymes factory behind the ericoid mycorrhizal symbiosis.</title>
        <authorList>
            <consortium name="DOE Joint Genome Institute"/>
            <person name="Martino E."/>
            <person name="Morin E."/>
            <person name="Grelet G."/>
            <person name="Kuo A."/>
            <person name="Kohler A."/>
            <person name="Daghino S."/>
            <person name="Barry K."/>
            <person name="Choi C."/>
            <person name="Cichocki N."/>
            <person name="Clum A."/>
            <person name="Copeland A."/>
            <person name="Hainaut M."/>
            <person name="Haridas S."/>
            <person name="Labutti K."/>
            <person name="Lindquist E."/>
            <person name="Lipzen A."/>
            <person name="Khouja H.-R."/>
            <person name="Murat C."/>
            <person name="Ohm R."/>
            <person name="Olson A."/>
            <person name="Spatafora J."/>
            <person name="Veneault-Fourrey C."/>
            <person name="Henrissat B."/>
            <person name="Grigoriev I."/>
            <person name="Martin F."/>
            <person name="Perotto S."/>
        </authorList>
    </citation>
    <scope>NUCLEOTIDE SEQUENCE [LARGE SCALE GENOMIC DNA]</scope>
    <source>
        <strain evidence="3 4">UAMH 7357</strain>
    </source>
</reference>
<keyword evidence="4" id="KW-1185">Reference proteome</keyword>
<keyword evidence="2" id="KW-1133">Transmembrane helix</keyword>
<protein>
    <submittedName>
        <fullName evidence="3">Uncharacterized protein</fullName>
    </submittedName>
</protein>
<keyword evidence="2" id="KW-0812">Transmembrane</keyword>
<feature type="compositionally biased region" description="Basic and acidic residues" evidence="1">
    <location>
        <begin position="259"/>
        <end position="268"/>
    </location>
</feature>
<evidence type="ECO:0000256" key="2">
    <source>
        <dbReference type="SAM" id="Phobius"/>
    </source>
</evidence>
<gene>
    <name evidence="3" type="ORF">NA56DRAFT_699813</name>
</gene>